<dbReference type="EMBL" id="CM039436">
    <property type="protein sequence ID" value="KAI4314526.1"/>
    <property type="molecule type" value="Genomic_DNA"/>
</dbReference>
<organism evidence="1 2">
    <name type="scientific">Bauhinia variegata</name>
    <name type="common">Purple orchid tree</name>
    <name type="synonym">Phanera variegata</name>
    <dbReference type="NCBI Taxonomy" id="167791"/>
    <lineage>
        <taxon>Eukaryota</taxon>
        <taxon>Viridiplantae</taxon>
        <taxon>Streptophyta</taxon>
        <taxon>Embryophyta</taxon>
        <taxon>Tracheophyta</taxon>
        <taxon>Spermatophyta</taxon>
        <taxon>Magnoliopsida</taxon>
        <taxon>eudicotyledons</taxon>
        <taxon>Gunneridae</taxon>
        <taxon>Pentapetalae</taxon>
        <taxon>rosids</taxon>
        <taxon>fabids</taxon>
        <taxon>Fabales</taxon>
        <taxon>Fabaceae</taxon>
        <taxon>Cercidoideae</taxon>
        <taxon>Cercideae</taxon>
        <taxon>Bauhiniinae</taxon>
        <taxon>Bauhinia</taxon>
    </lineage>
</organism>
<gene>
    <name evidence="1" type="ORF">L6164_027425</name>
</gene>
<evidence type="ECO:0000313" key="2">
    <source>
        <dbReference type="Proteomes" id="UP000828941"/>
    </source>
</evidence>
<evidence type="ECO:0000313" key="1">
    <source>
        <dbReference type="EMBL" id="KAI4314526.1"/>
    </source>
</evidence>
<comment type="caution">
    <text evidence="1">The sequence shown here is derived from an EMBL/GenBank/DDBJ whole genome shotgun (WGS) entry which is preliminary data.</text>
</comment>
<sequence>MASKSHFKKGSSSVQRIIQMSDGFNVVSENGSANLSNYSADIPPTPEHQLATITVHIPPTPDNQPIERSTCPGCKSPYKKLDVSESEGKQHQLPFPSSDGVAKIERGLSMTKSGPLVKNQSNEFDLAQWLFETKGSYGYGNAIWPKDFENDSGSDWMSGDPKVFHEKQWRPLTRKVSISAAVLSPYRLLIFIRMVILVFFLKWRIQNPNEDAIWLWGMSVVCEIWFAFSWLLDQLPKLCPVDRATDLDVLKKKFETPNPSNPTGKSDLPGIDIFVSTADPEKEPVLVTANTILSILAADYPVEKLSCYVSDDGGALLTFEAMAEAASFANLWVPFCRKHDIEPRNPESYFNMKKDPYKNKVLPDFVRDRRRVKREYEEFKVRINGLPDSIRRRSDAYNAREEIKFMKLQREKGNDDEPVGNLKLPKATWMTDGTYWPGTWTTPAPEHSRGDHASIIQVMIKPPSDEPIHGTPSESNAMDLTEIDIRLPMLVYVSREKRTGYDHNKKAGAMNALVRASAVMSNGPFILNLDCDHYIYNSQALREGMCFMMDRGGERICYVQFPQRFEGIDPSDRYANHNTVFFDVNMRALDGLQGPVYVGTGCLFRRTALYGFDPPRIKEQGSCLGRKKSSNVVSVSESEVASVEDQSLYDEEMHVALIPKKFGNSSLLVDSIRVAEFQGRPLADHPSVKNGRPPGALTLSRELLDASVLAEAINVISCWYEDKTEWGNRVGWIYGSVTEDVVTGYRMHNRGWRSVYCVTKRDAFRGTAPINLTDRLHQVLRWATGSVEIFFSRNNALLGSSRVKFLQRIAYLNVGIYPFTSIFLIVYCFLPALSLFSGQFIVPSIENQVNFLVYLLGITLTLILLAALEIKWSGIELEEWWRNEQFWLIGGTSAHLAAVLQGILKVIAGIEISFTLTSKSAGDNENDEFADLYVIKWTSLMIPPIVIMMMNLIGIAVAVSRTIYSDNPEWSSLLGGVFFSFWVLAHLYPFAKGLMGRRGRTPTVVFVWSGLIAVTISLLWVTIDRPSGNTQIGGSF</sequence>
<protein>
    <submittedName>
        <fullName evidence="1">Uncharacterized protein</fullName>
    </submittedName>
</protein>
<keyword evidence="2" id="KW-1185">Reference proteome</keyword>
<dbReference type="Proteomes" id="UP000828941">
    <property type="component" value="Chromosome 11"/>
</dbReference>
<reference evidence="1 2" key="1">
    <citation type="journal article" date="2022" name="DNA Res.">
        <title>Chromosomal-level genome assembly of the orchid tree Bauhinia variegata (Leguminosae; Cercidoideae) supports the allotetraploid origin hypothesis of Bauhinia.</title>
        <authorList>
            <person name="Zhong Y."/>
            <person name="Chen Y."/>
            <person name="Zheng D."/>
            <person name="Pang J."/>
            <person name="Liu Y."/>
            <person name="Luo S."/>
            <person name="Meng S."/>
            <person name="Qian L."/>
            <person name="Wei D."/>
            <person name="Dai S."/>
            <person name="Zhou R."/>
        </authorList>
    </citation>
    <scope>NUCLEOTIDE SEQUENCE [LARGE SCALE GENOMIC DNA]</scope>
    <source>
        <strain evidence="1">BV-YZ2020</strain>
    </source>
</reference>
<name>A0ACB9LTI0_BAUVA</name>
<accession>A0ACB9LTI0</accession>
<proteinExistence type="predicted"/>